<evidence type="ECO:0008006" key="5">
    <source>
        <dbReference type="Google" id="ProtNLM"/>
    </source>
</evidence>
<organism evidence="3 4">
    <name type="scientific">Cuscuta epithymum</name>
    <dbReference type="NCBI Taxonomy" id="186058"/>
    <lineage>
        <taxon>Eukaryota</taxon>
        <taxon>Viridiplantae</taxon>
        <taxon>Streptophyta</taxon>
        <taxon>Embryophyta</taxon>
        <taxon>Tracheophyta</taxon>
        <taxon>Spermatophyta</taxon>
        <taxon>Magnoliopsida</taxon>
        <taxon>eudicotyledons</taxon>
        <taxon>Gunneridae</taxon>
        <taxon>Pentapetalae</taxon>
        <taxon>asterids</taxon>
        <taxon>lamiids</taxon>
        <taxon>Solanales</taxon>
        <taxon>Convolvulaceae</taxon>
        <taxon>Cuscuteae</taxon>
        <taxon>Cuscuta</taxon>
        <taxon>Cuscuta subgen. Cuscuta</taxon>
    </lineage>
</organism>
<proteinExistence type="predicted"/>
<reference evidence="3" key="1">
    <citation type="submission" date="2022-07" db="EMBL/GenBank/DDBJ databases">
        <authorList>
            <person name="Macas J."/>
            <person name="Novak P."/>
            <person name="Neumann P."/>
        </authorList>
    </citation>
    <scope>NUCLEOTIDE SEQUENCE</scope>
</reference>
<evidence type="ECO:0000256" key="2">
    <source>
        <dbReference type="SAM" id="Phobius"/>
    </source>
</evidence>
<dbReference type="AlphaFoldDB" id="A0AAV0E7V2"/>
<comment type="caution">
    <text evidence="3">The sequence shown here is derived from an EMBL/GenBank/DDBJ whole genome shotgun (WGS) entry which is preliminary data.</text>
</comment>
<feature type="compositionally biased region" description="Low complexity" evidence="1">
    <location>
        <begin position="124"/>
        <end position="170"/>
    </location>
</feature>
<keyword evidence="2" id="KW-1133">Transmembrane helix</keyword>
<sequence>MYKAIVYYIHLTMSYKLLEPNTYRQSSSNTNSRIIIWPLPGFKREDINIEVTNRWLLVKGMCPTNHTYFVKYFEIQTNCIPDYTQTRLHEDKLYLFLLSKHDTKKEDNKIPTQTPEIYLECQCGSEGNSDMSSSDMSSGDTSTSEWSSSDTSNGESSSADMASRDTSSGDSDSESENQNHIYGSSPKKEEYHHDAISKDYNLKQDTSLPMVEEKDAREFHDDKDGVLHNLQHNNICSMVRDKLRSNKRRITIVSVILLALSLGKLASISSLTQSKKQ</sequence>
<dbReference type="EMBL" id="CAMAPF010000342">
    <property type="protein sequence ID" value="CAH9117003.1"/>
    <property type="molecule type" value="Genomic_DNA"/>
</dbReference>
<dbReference type="Proteomes" id="UP001152523">
    <property type="component" value="Unassembled WGS sequence"/>
</dbReference>
<dbReference type="InterPro" id="IPR008978">
    <property type="entry name" value="HSP20-like_chaperone"/>
</dbReference>
<keyword evidence="2" id="KW-0472">Membrane</keyword>
<feature type="region of interest" description="Disordered" evidence="1">
    <location>
        <begin position="123"/>
        <end position="191"/>
    </location>
</feature>
<evidence type="ECO:0000313" key="3">
    <source>
        <dbReference type="EMBL" id="CAH9117003.1"/>
    </source>
</evidence>
<keyword evidence="4" id="KW-1185">Reference proteome</keyword>
<dbReference type="SUPFAM" id="SSF49764">
    <property type="entry name" value="HSP20-like chaperones"/>
    <property type="match status" value="1"/>
</dbReference>
<protein>
    <recommendedName>
        <fullName evidence="5">SHSP domain-containing protein</fullName>
    </recommendedName>
</protein>
<dbReference type="CDD" id="cd06464">
    <property type="entry name" value="ACD_sHsps-like"/>
    <property type="match status" value="1"/>
</dbReference>
<accession>A0AAV0E7V2</accession>
<name>A0AAV0E7V2_9ASTE</name>
<feature type="transmembrane region" description="Helical" evidence="2">
    <location>
        <begin position="250"/>
        <end position="271"/>
    </location>
</feature>
<evidence type="ECO:0000313" key="4">
    <source>
        <dbReference type="Proteomes" id="UP001152523"/>
    </source>
</evidence>
<gene>
    <name evidence="3" type="ORF">CEPIT_LOCUS21715</name>
</gene>
<keyword evidence="2" id="KW-0812">Transmembrane</keyword>
<evidence type="ECO:0000256" key="1">
    <source>
        <dbReference type="SAM" id="MobiDB-lite"/>
    </source>
</evidence>